<dbReference type="AlphaFoldDB" id="A0A975IF22"/>
<protein>
    <submittedName>
        <fullName evidence="2">6-phosphogluconolactonase</fullName>
    </submittedName>
</protein>
<dbReference type="InterPro" id="IPR037171">
    <property type="entry name" value="NagB/RpiA_transferase-like"/>
</dbReference>
<dbReference type="Pfam" id="PF01182">
    <property type="entry name" value="Glucosamine_iso"/>
    <property type="match status" value="1"/>
</dbReference>
<organism evidence="2 3">
    <name type="scientific">Treponema parvum</name>
    <dbReference type="NCBI Taxonomy" id="138851"/>
    <lineage>
        <taxon>Bacteria</taxon>
        <taxon>Pseudomonadati</taxon>
        <taxon>Spirochaetota</taxon>
        <taxon>Spirochaetia</taxon>
        <taxon>Spirochaetales</taxon>
        <taxon>Treponemataceae</taxon>
        <taxon>Treponema</taxon>
    </lineage>
</organism>
<dbReference type="PANTHER" id="PTHR11280">
    <property type="entry name" value="GLUCOSAMINE-6-PHOSPHATE ISOMERASE"/>
    <property type="match status" value="1"/>
</dbReference>
<dbReference type="PANTHER" id="PTHR11280:SF6">
    <property type="entry name" value="GLUCOSAMINE-6-PHOSPHATE ISOMERASE NAGB"/>
    <property type="match status" value="1"/>
</dbReference>
<dbReference type="GO" id="GO:0042802">
    <property type="term" value="F:identical protein binding"/>
    <property type="evidence" value="ECO:0007669"/>
    <property type="project" value="TreeGrafter"/>
</dbReference>
<feature type="domain" description="Glucosamine/galactosamine-6-phosphate isomerase" evidence="1">
    <location>
        <begin position="44"/>
        <end position="232"/>
    </location>
</feature>
<dbReference type="KEGG" id="tpav:HRQ91_08490"/>
<proteinExistence type="predicted"/>
<name>A0A975IF22_9SPIR</name>
<accession>A0A975IF22</accession>
<evidence type="ECO:0000313" key="2">
    <source>
        <dbReference type="EMBL" id="QTQ14488.1"/>
    </source>
</evidence>
<dbReference type="GO" id="GO:0005975">
    <property type="term" value="P:carbohydrate metabolic process"/>
    <property type="evidence" value="ECO:0007669"/>
    <property type="project" value="InterPro"/>
</dbReference>
<dbReference type="GO" id="GO:0006046">
    <property type="term" value="P:N-acetylglucosamine catabolic process"/>
    <property type="evidence" value="ECO:0007669"/>
    <property type="project" value="TreeGrafter"/>
</dbReference>
<evidence type="ECO:0000259" key="1">
    <source>
        <dbReference type="Pfam" id="PF01182"/>
    </source>
</evidence>
<dbReference type="EMBL" id="CP054142">
    <property type="protein sequence ID" value="QTQ14488.1"/>
    <property type="molecule type" value="Genomic_DNA"/>
</dbReference>
<dbReference type="RefSeq" id="WP_210119140.1">
    <property type="nucleotide sequence ID" value="NZ_CP054142.1"/>
</dbReference>
<sequence>MQSNFNVSIFPSRDEMGTAAGKCAERMFVNAIKQKKGGIVRAIFAAAPSQNEILAFLAKSKKIDWSKVEAFHMDEYVGLPADAPQGFGNFLDAHIFLKVPFAKVHYLRPSGNPEKNIKAYAAELKKAPIDICLMGIGENGHIAFNDPGVADFHDGETVKIVELDNTCRNQQVHDGCFKQLSDVPKQAVTLTIPILFKSEHIVCTVPASAKAKAVKATILGPCSEKCPASILRLHPDANMFLDAESGKHVSEFL</sequence>
<keyword evidence="3" id="KW-1185">Reference proteome</keyword>
<gene>
    <name evidence="2" type="ORF">HRQ91_08490</name>
</gene>
<dbReference type="SUPFAM" id="SSF100950">
    <property type="entry name" value="NagB/RpiA/CoA transferase-like"/>
    <property type="match status" value="1"/>
</dbReference>
<dbReference type="InterPro" id="IPR004547">
    <property type="entry name" value="Glucosamine6P_isomerase"/>
</dbReference>
<dbReference type="GO" id="GO:0019262">
    <property type="term" value="P:N-acetylneuraminate catabolic process"/>
    <property type="evidence" value="ECO:0007669"/>
    <property type="project" value="TreeGrafter"/>
</dbReference>
<dbReference type="GO" id="GO:0005737">
    <property type="term" value="C:cytoplasm"/>
    <property type="evidence" value="ECO:0007669"/>
    <property type="project" value="TreeGrafter"/>
</dbReference>
<reference evidence="2 3" key="1">
    <citation type="journal article" date="2021" name="Microbiol. Resour. Announc.">
        <title>Complete Genome Sequences of Three Human Oral Treponema parvum Isolates.</title>
        <authorList>
            <person name="Zeng H."/>
            <person name="Watt R.M."/>
        </authorList>
    </citation>
    <scope>NUCLEOTIDE SEQUENCE [LARGE SCALE GENOMIC DNA]</scope>
    <source>
        <strain evidence="2 3">ATCC 700770</strain>
    </source>
</reference>
<dbReference type="Gene3D" id="3.40.50.1360">
    <property type="match status" value="1"/>
</dbReference>
<evidence type="ECO:0000313" key="3">
    <source>
        <dbReference type="Proteomes" id="UP000671908"/>
    </source>
</evidence>
<dbReference type="GO" id="GO:0004342">
    <property type="term" value="F:glucosamine-6-phosphate deaminase activity"/>
    <property type="evidence" value="ECO:0007669"/>
    <property type="project" value="InterPro"/>
</dbReference>
<dbReference type="Proteomes" id="UP000671908">
    <property type="component" value="Chromosome"/>
</dbReference>
<dbReference type="GO" id="GO:0006043">
    <property type="term" value="P:glucosamine catabolic process"/>
    <property type="evidence" value="ECO:0007669"/>
    <property type="project" value="TreeGrafter"/>
</dbReference>
<dbReference type="InterPro" id="IPR006148">
    <property type="entry name" value="Glc/Gal-6P_isomerase"/>
</dbReference>